<dbReference type="SUPFAM" id="SSF46785">
    <property type="entry name" value="Winged helix' DNA-binding domain"/>
    <property type="match status" value="1"/>
</dbReference>
<dbReference type="PROSITE" id="PS01125">
    <property type="entry name" value="ROK"/>
    <property type="match status" value="1"/>
</dbReference>
<dbReference type="PANTHER" id="PTHR18964:SF149">
    <property type="entry name" value="BIFUNCTIONAL UDP-N-ACETYLGLUCOSAMINE 2-EPIMERASE_N-ACETYLMANNOSAMINE KINASE"/>
    <property type="match status" value="1"/>
</dbReference>
<dbReference type="InterPro" id="IPR049874">
    <property type="entry name" value="ROK_cs"/>
</dbReference>
<dbReference type="CDD" id="cd24077">
    <property type="entry name" value="ASKHA_ATPase_ROK_SaXylR-like"/>
    <property type="match status" value="1"/>
</dbReference>
<sequence>MVTGDAAYIKKINRSFLISKIIEHGLVSRAELSKITGLNKATISVQVADLLNEELIVETQQEHNNLGRRPIMLSLNRKAGFALGIDLDYKQITFTLSDLLGFPLSSETISLNTSDYENVLELLVENIQSFQEKCSNSQYGIVGIVIGIHGIVTEDEIIHFVPQHNWHNKNLKLDIKAKTGIAPHIKNNANLCAFAEQVYNHHESENLLCVSLYSGIGLGIMINGELYEGYHGYAGEMGHMIIVPNGKPCNCGNKGCWEQYASESIFFKQLSEKQNKTDITYLDIQNWINDPDAIISQEMNDYIEYLSIGLNNIINLYNPETIVLNSELLKMHPESINEIKARLTSSVSHFEELLVSEFGKEACVMGACSLAIKNFLEIPELKLNIEEEDIPKIAVDVPTWR</sequence>
<comment type="caution">
    <text evidence="4">The sequence shown here is derived from an EMBL/GenBank/DDBJ whole genome shotgun (WGS) entry which is preliminary data.</text>
</comment>
<evidence type="ECO:0000313" key="5">
    <source>
        <dbReference type="Proteomes" id="UP001589833"/>
    </source>
</evidence>
<keyword evidence="5" id="KW-1185">Reference proteome</keyword>
<comment type="similarity">
    <text evidence="2">Belongs to the ROK (NagC/XylR) family.</text>
</comment>
<dbReference type="Proteomes" id="UP001589833">
    <property type="component" value="Unassembled WGS sequence"/>
</dbReference>
<evidence type="ECO:0000256" key="2">
    <source>
        <dbReference type="ARBA" id="ARBA00006479"/>
    </source>
</evidence>
<dbReference type="SUPFAM" id="SSF53067">
    <property type="entry name" value="Actin-like ATPase domain"/>
    <property type="match status" value="2"/>
</dbReference>
<dbReference type="Gene3D" id="1.10.10.10">
    <property type="entry name" value="Winged helix-like DNA-binding domain superfamily/Winged helix DNA-binding domain"/>
    <property type="match status" value="1"/>
</dbReference>
<dbReference type="EMBL" id="JBHLTR010000002">
    <property type="protein sequence ID" value="MFC0557556.1"/>
    <property type="molecule type" value="Genomic_DNA"/>
</dbReference>
<dbReference type="RefSeq" id="WP_273845144.1">
    <property type="nucleotide sequence ID" value="NZ_JAQQWT010000012.1"/>
</dbReference>
<dbReference type="Pfam" id="PF00480">
    <property type="entry name" value="ROK"/>
    <property type="match status" value="1"/>
</dbReference>
<evidence type="ECO:0000256" key="1">
    <source>
        <dbReference type="ARBA" id="ARBA00002486"/>
    </source>
</evidence>
<reference evidence="4 5" key="1">
    <citation type="submission" date="2024-09" db="EMBL/GenBank/DDBJ databases">
        <authorList>
            <person name="Sun Q."/>
            <person name="Mori K."/>
        </authorList>
    </citation>
    <scope>NUCLEOTIDE SEQUENCE [LARGE SCALE GENOMIC DNA]</scope>
    <source>
        <strain evidence="4 5">NCAIM B.02301</strain>
    </source>
</reference>
<name>A0ABV6NA89_9BACI</name>
<dbReference type="InterPro" id="IPR036390">
    <property type="entry name" value="WH_DNA-bd_sf"/>
</dbReference>
<dbReference type="InterPro" id="IPR036388">
    <property type="entry name" value="WH-like_DNA-bd_sf"/>
</dbReference>
<proteinExistence type="inferred from homology"/>
<accession>A0ABV6NA89</accession>
<keyword evidence="3" id="KW-0119">Carbohydrate metabolism</keyword>
<dbReference type="InterPro" id="IPR000600">
    <property type="entry name" value="ROK"/>
</dbReference>
<organism evidence="4 5">
    <name type="scientific">Halalkalibacter alkalisediminis</name>
    <dbReference type="NCBI Taxonomy" id="935616"/>
    <lineage>
        <taxon>Bacteria</taxon>
        <taxon>Bacillati</taxon>
        <taxon>Bacillota</taxon>
        <taxon>Bacilli</taxon>
        <taxon>Bacillales</taxon>
        <taxon>Bacillaceae</taxon>
        <taxon>Halalkalibacter</taxon>
    </lineage>
</organism>
<protein>
    <submittedName>
        <fullName evidence="4">ROK family protein</fullName>
    </submittedName>
</protein>
<evidence type="ECO:0000313" key="4">
    <source>
        <dbReference type="EMBL" id="MFC0557556.1"/>
    </source>
</evidence>
<dbReference type="InterPro" id="IPR043129">
    <property type="entry name" value="ATPase_NBD"/>
</dbReference>
<evidence type="ECO:0000256" key="3">
    <source>
        <dbReference type="ARBA" id="ARBA00022629"/>
    </source>
</evidence>
<dbReference type="Gene3D" id="3.30.420.40">
    <property type="match status" value="2"/>
</dbReference>
<dbReference type="PANTHER" id="PTHR18964">
    <property type="entry name" value="ROK (REPRESSOR, ORF, KINASE) FAMILY"/>
    <property type="match status" value="1"/>
</dbReference>
<keyword evidence="3" id="KW-0859">Xylose metabolism</keyword>
<comment type="function">
    <text evidence="1">Transcriptional repressor of xylose-utilizing enzymes.</text>
</comment>
<gene>
    <name evidence="4" type="ORF">ACFFH4_00625</name>
</gene>